<dbReference type="InterPro" id="IPR052247">
    <property type="entry name" value="Meiotic_Crossover_Helicase"/>
</dbReference>
<dbReference type="Pfam" id="PF02889">
    <property type="entry name" value="Sec63"/>
    <property type="match status" value="1"/>
</dbReference>
<evidence type="ECO:0000256" key="1">
    <source>
        <dbReference type="ARBA" id="ARBA00010140"/>
    </source>
</evidence>
<evidence type="ECO:0000256" key="6">
    <source>
        <dbReference type="ARBA" id="ARBA00023235"/>
    </source>
</evidence>
<feature type="compositionally biased region" description="Basic and acidic residues" evidence="11">
    <location>
        <begin position="1261"/>
        <end position="1270"/>
    </location>
</feature>
<dbReference type="Gene3D" id="1.10.10.10">
    <property type="entry name" value="Winged helix-like DNA-binding domain superfamily/Winged helix DNA-binding domain"/>
    <property type="match status" value="1"/>
</dbReference>
<feature type="region of interest" description="Disordered" evidence="11">
    <location>
        <begin position="1161"/>
        <end position="1195"/>
    </location>
</feature>
<evidence type="ECO:0000256" key="3">
    <source>
        <dbReference type="ARBA" id="ARBA00022801"/>
    </source>
</evidence>
<dbReference type="PANTHER" id="PTHR47835">
    <property type="entry name" value="HFM1, ATP DEPENDENT DNA HELICASE HOMOLOG"/>
    <property type="match status" value="1"/>
</dbReference>
<evidence type="ECO:0000313" key="14">
    <source>
        <dbReference type="EMBL" id="OCB88015.1"/>
    </source>
</evidence>
<feature type="region of interest" description="Disordered" evidence="11">
    <location>
        <begin position="1236"/>
        <end position="1283"/>
    </location>
</feature>
<feature type="domain" description="Helicase C-terminal" evidence="13">
    <location>
        <begin position="407"/>
        <end position="576"/>
    </location>
</feature>
<dbReference type="GO" id="GO:0051321">
    <property type="term" value="P:meiotic cell cycle"/>
    <property type="evidence" value="ECO:0007669"/>
    <property type="project" value="UniProtKB-KW"/>
</dbReference>
<evidence type="ECO:0000256" key="4">
    <source>
        <dbReference type="ARBA" id="ARBA00022806"/>
    </source>
</evidence>
<keyword evidence="3" id="KW-0378">Hydrolase</keyword>
<feature type="compositionally biased region" description="Basic and acidic residues" evidence="11">
    <location>
        <begin position="1078"/>
        <end position="1116"/>
    </location>
</feature>
<proteinExistence type="inferred from homology"/>
<dbReference type="InterPro" id="IPR027417">
    <property type="entry name" value="P-loop_NTPase"/>
</dbReference>
<evidence type="ECO:0000256" key="7">
    <source>
        <dbReference type="ARBA" id="ARBA00023254"/>
    </source>
</evidence>
<dbReference type="FunFam" id="1.10.10.10:FF:000012">
    <property type="entry name" value="U5 small nuclear ribonucleoprotein helicase"/>
    <property type="match status" value="1"/>
</dbReference>
<keyword evidence="6" id="KW-0413">Isomerase</keyword>
<dbReference type="GO" id="GO:0005524">
    <property type="term" value="F:ATP binding"/>
    <property type="evidence" value="ECO:0007669"/>
    <property type="project" value="UniProtKB-KW"/>
</dbReference>
<evidence type="ECO:0000256" key="5">
    <source>
        <dbReference type="ARBA" id="ARBA00022840"/>
    </source>
</evidence>
<feature type="region of interest" description="Disordered" evidence="11">
    <location>
        <begin position="1078"/>
        <end position="1123"/>
    </location>
</feature>
<evidence type="ECO:0000256" key="10">
    <source>
        <dbReference type="ARBA" id="ARBA00048988"/>
    </source>
</evidence>
<reference evidence="14" key="1">
    <citation type="submission" date="2016-06" db="EMBL/GenBank/DDBJ databases">
        <title>Draft Genome sequence of the fungus Inonotus baumii.</title>
        <authorList>
            <person name="Zhu H."/>
            <person name="Lin W."/>
        </authorList>
    </citation>
    <scope>NUCLEOTIDE SEQUENCE</scope>
    <source>
        <strain evidence="14">821</strain>
    </source>
</reference>
<accession>A0A9Q5HXU8</accession>
<comment type="catalytic activity">
    <reaction evidence="8">
        <text>Couples ATP hydrolysis with the unwinding of duplex DNA by translocating in the 3'-5' direction.</text>
        <dbReference type="EC" id="5.6.2.4"/>
    </reaction>
</comment>
<dbReference type="SUPFAM" id="SSF52540">
    <property type="entry name" value="P-loop containing nucleoside triphosphate hydrolases"/>
    <property type="match status" value="1"/>
</dbReference>
<dbReference type="CDD" id="cd18795">
    <property type="entry name" value="SF2_C_Ski2"/>
    <property type="match status" value="1"/>
</dbReference>
<name>A0A9Q5HXU8_SANBA</name>
<feature type="domain" description="Helicase ATP-binding" evidence="12">
    <location>
        <begin position="206"/>
        <end position="370"/>
    </location>
</feature>
<dbReference type="SMART" id="SM00487">
    <property type="entry name" value="DEXDc"/>
    <property type="match status" value="1"/>
</dbReference>
<evidence type="ECO:0000259" key="13">
    <source>
        <dbReference type="PROSITE" id="PS51194"/>
    </source>
</evidence>
<evidence type="ECO:0000256" key="9">
    <source>
        <dbReference type="ARBA" id="ARBA00034808"/>
    </source>
</evidence>
<evidence type="ECO:0000256" key="8">
    <source>
        <dbReference type="ARBA" id="ARBA00034617"/>
    </source>
</evidence>
<keyword evidence="15" id="KW-1185">Reference proteome</keyword>
<dbReference type="PANTHER" id="PTHR47835:SF3">
    <property type="entry name" value="HELICASE FOR MEIOSIS 1"/>
    <property type="match status" value="1"/>
</dbReference>
<comment type="caution">
    <text evidence="14">The sequence shown here is derived from an EMBL/GenBank/DDBJ whole genome shotgun (WGS) entry which is preliminary data.</text>
</comment>
<keyword evidence="4" id="KW-0347">Helicase</keyword>
<evidence type="ECO:0000256" key="2">
    <source>
        <dbReference type="ARBA" id="ARBA00022741"/>
    </source>
</evidence>
<comment type="catalytic activity">
    <reaction evidence="10">
        <text>ATP + H2O = ADP + phosphate + H(+)</text>
        <dbReference type="Rhea" id="RHEA:13065"/>
        <dbReference type="ChEBI" id="CHEBI:15377"/>
        <dbReference type="ChEBI" id="CHEBI:15378"/>
        <dbReference type="ChEBI" id="CHEBI:30616"/>
        <dbReference type="ChEBI" id="CHEBI:43474"/>
        <dbReference type="ChEBI" id="CHEBI:456216"/>
        <dbReference type="EC" id="5.6.2.4"/>
    </reaction>
</comment>
<dbReference type="GO" id="GO:0016787">
    <property type="term" value="F:hydrolase activity"/>
    <property type="evidence" value="ECO:0007669"/>
    <property type="project" value="UniProtKB-KW"/>
</dbReference>
<evidence type="ECO:0000256" key="11">
    <source>
        <dbReference type="SAM" id="MobiDB-lite"/>
    </source>
</evidence>
<sequence>MSEDFDFDEFLDQFGDDGEPLLDDSGVGFNSYDYGRRDGYNTYPNMQCYSEDHFASEYRDTAPMTLRNRYDGQLDDEIGEFGSSDPSAYGMSSPTPNQSRGFVVPAALQAPTPGSWASATYQVRTPSQNELEMHKYNSGPILQRRGNDSVTMRSTSAPFRQTADTRGANPRNTHNLRLRPVSDLPDIYRGIFKFGVFNAVQSKCYDTIMETTENMVVSAPTGGGKTVLFELGLIAMLMNSRHQSSSKCVYVAPTKALCSERTRDWTTKFGPLGIKCCEMTGDTIQMGKSAWTASRTAKVMHDHGDFLSEVKLFLVDEVHVLNEPRGSTLEVIISRMKARASNIRFIMVSATVPNIRDIADWIGNPSIDGNASAAVFEFGEDYRPCKITRHIYGFTRKNQNDFQFSRTLDYKVYSALEQHACGKPILIFCSTRKGTLTTAEQLLKEYEEAVTKKQKTAWAPPKHLEDRRAIEDLYLDGTLRVVCATTTLAVGVNLPAHTVVIKGVKLYAGTSWQEYSDLDIIQMIGRAGRPQFDKEGIAIILCEQDLEHKYRNLAQGSTILESSLHENLLEHINSEIGIGAISDLQSAKDWLRNSFLRQRIQKNPGHYHIGKTAGQTWEEKMDDMVLQAVEKLKTNELIYSGGKDKMELRVTEYGDIMSKLEVISCADELEDVRLRGGDKQVYNKMRDHPDIRYKIKKVEKASDKAFMLIQAVLGGISLSAPEYKTADSQPALDALSIFRHAARIARVVVEVAIIKKNGAQLKHGLELSVSSYLRQVASVAHASHRVRCLMAKAWEDRPVVLKQIESIGEKSLKVLAEHGITSLKSLEKQEPSRIEMLLSRRPPYGHEVLQQVQDMPHYGLSISVDRNGVTSYSGKKAVSIELNVECSLLQALPGRKKFKQKAKFLGMTNVLTTTSDLDLIDFRRISTKTLSEPRMFTVNAELTKPSQSICVLISSETFAGLTVTQVYKPLVPANEYPTMNTQPKSANDVLIEASQQDPPKVWDETNCDLDEVELRDAIGCFSPLVSQARSPLEPKTLPNGNYACNHNCKDKSACRHLCCREGLAKPPLAPKKVLEEKRTAKETVKANNRETKKSREPAQKKATKEDTSLRQLESLHKHSGVAESIRLDEGRRLKLDPIPAARNPGVTVKPSFDVQFADLNEESERNEDSSDDMPNTQDLLGSTQPKKRARDACSDNSFGDSELDAIMLTMDTVNPIFDSANVSLINITAPNESELGLVAPKRTTKHTRESSSSLSQSSREPATKKTKLDIQPKPQSDNDPLFLHMSTLSSSRPTSTALGGDLCSANDYYPDEYFFSLDNSMFNVLPPSLPAQTGDSRSDTARTNTVQTDTAQVANLDNGSGRTGAHTVAADAKAEGKDANDFDCMDDDWADMEDWIMNSGAVQIVG</sequence>
<dbReference type="Gene3D" id="1.10.3380.10">
    <property type="entry name" value="Sec63 N-terminal domain-like domain"/>
    <property type="match status" value="1"/>
</dbReference>
<keyword evidence="7" id="KW-0469">Meiosis</keyword>
<dbReference type="GO" id="GO:0003676">
    <property type="term" value="F:nucleic acid binding"/>
    <property type="evidence" value="ECO:0007669"/>
    <property type="project" value="InterPro"/>
</dbReference>
<dbReference type="InterPro" id="IPR014001">
    <property type="entry name" value="Helicase_ATP-bd"/>
</dbReference>
<feature type="region of interest" description="Disordered" evidence="11">
    <location>
        <begin position="140"/>
        <end position="173"/>
    </location>
</feature>
<dbReference type="Proteomes" id="UP000757232">
    <property type="component" value="Unassembled WGS sequence"/>
</dbReference>
<protein>
    <recommendedName>
        <fullName evidence="9">DNA 3'-5' helicase</fullName>
        <ecNumber evidence="9">5.6.2.4</ecNumber>
    </recommendedName>
</protein>
<feature type="compositionally biased region" description="Polar residues" evidence="11">
    <location>
        <begin position="1173"/>
        <end position="1184"/>
    </location>
</feature>
<dbReference type="InterPro" id="IPR004179">
    <property type="entry name" value="Sec63-dom"/>
</dbReference>
<dbReference type="GO" id="GO:0043138">
    <property type="term" value="F:3'-5' DNA helicase activity"/>
    <property type="evidence" value="ECO:0007669"/>
    <property type="project" value="UniProtKB-EC"/>
</dbReference>
<feature type="compositionally biased region" description="Polar residues" evidence="11">
    <location>
        <begin position="148"/>
        <end position="173"/>
    </location>
</feature>
<dbReference type="PROSITE" id="PS51194">
    <property type="entry name" value="HELICASE_CTER"/>
    <property type="match status" value="1"/>
</dbReference>
<organism evidence="14 15">
    <name type="scientific">Sanghuangporus baumii</name>
    <name type="common">Phellinus baumii</name>
    <dbReference type="NCBI Taxonomy" id="108892"/>
    <lineage>
        <taxon>Eukaryota</taxon>
        <taxon>Fungi</taxon>
        <taxon>Dikarya</taxon>
        <taxon>Basidiomycota</taxon>
        <taxon>Agaricomycotina</taxon>
        <taxon>Agaricomycetes</taxon>
        <taxon>Hymenochaetales</taxon>
        <taxon>Hymenochaetaceae</taxon>
        <taxon>Sanghuangporus</taxon>
    </lineage>
</organism>
<dbReference type="InterPro" id="IPR001650">
    <property type="entry name" value="Helicase_C-like"/>
</dbReference>
<dbReference type="InterPro" id="IPR036388">
    <property type="entry name" value="WH-like_DNA-bd_sf"/>
</dbReference>
<dbReference type="EC" id="5.6.2.4" evidence="9"/>
<dbReference type="EMBL" id="LNZH02000185">
    <property type="protein sequence ID" value="OCB88015.1"/>
    <property type="molecule type" value="Genomic_DNA"/>
</dbReference>
<dbReference type="SMART" id="SM00973">
    <property type="entry name" value="Sec63"/>
    <property type="match status" value="1"/>
</dbReference>
<dbReference type="PROSITE" id="PS51192">
    <property type="entry name" value="HELICASE_ATP_BIND_1"/>
    <property type="match status" value="1"/>
</dbReference>
<dbReference type="Gene3D" id="3.40.50.300">
    <property type="entry name" value="P-loop containing nucleotide triphosphate hydrolases"/>
    <property type="match status" value="3"/>
</dbReference>
<gene>
    <name evidence="14" type="ORF">A7U60_g4800</name>
</gene>
<dbReference type="Pfam" id="PF00271">
    <property type="entry name" value="Helicase_C"/>
    <property type="match status" value="1"/>
</dbReference>
<dbReference type="Pfam" id="PF23445">
    <property type="entry name" value="WHD_SNRNP200"/>
    <property type="match status" value="1"/>
</dbReference>
<evidence type="ECO:0000259" key="12">
    <source>
        <dbReference type="PROSITE" id="PS51192"/>
    </source>
</evidence>
<dbReference type="SUPFAM" id="SSF158702">
    <property type="entry name" value="Sec63 N-terminal domain-like"/>
    <property type="match status" value="1"/>
</dbReference>
<dbReference type="OrthoDB" id="5575at2759"/>
<dbReference type="Pfam" id="PF00270">
    <property type="entry name" value="DEAD"/>
    <property type="match status" value="1"/>
</dbReference>
<keyword evidence="2" id="KW-0547">Nucleotide-binding</keyword>
<keyword evidence="5" id="KW-0067">ATP-binding</keyword>
<comment type="similarity">
    <text evidence="1">Belongs to the helicase family. SKI2 subfamily.</text>
</comment>
<dbReference type="InterPro" id="IPR011545">
    <property type="entry name" value="DEAD/DEAH_box_helicase_dom"/>
</dbReference>
<dbReference type="InterPro" id="IPR057842">
    <property type="entry name" value="WH_MER3"/>
</dbReference>
<dbReference type="SMART" id="SM00490">
    <property type="entry name" value="HELICc"/>
    <property type="match status" value="1"/>
</dbReference>
<evidence type="ECO:0000313" key="15">
    <source>
        <dbReference type="Proteomes" id="UP000757232"/>
    </source>
</evidence>